<keyword evidence="3" id="KW-1185">Reference proteome</keyword>
<reference evidence="2" key="1">
    <citation type="submission" date="2023-10" db="EMBL/GenBank/DDBJ databases">
        <authorList>
            <person name="Chen Y."/>
            <person name="Shah S."/>
            <person name="Dougan E. K."/>
            <person name="Thang M."/>
            <person name="Chan C."/>
        </authorList>
    </citation>
    <scope>NUCLEOTIDE SEQUENCE [LARGE SCALE GENOMIC DNA]</scope>
</reference>
<feature type="compositionally biased region" description="Low complexity" evidence="1">
    <location>
        <begin position="206"/>
        <end position="250"/>
    </location>
</feature>
<feature type="region of interest" description="Disordered" evidence="1">
    <location>
        <begin position="80"/>
        <end position="103"/>
    </location>
</feature>
<evidence type="ECO:0000313" key="2">
    <source>
        <dbReference type="EMBL" id="CAK0884289.1"/>
    </source>
</evidence>
<feature type="non-terminal residue" evidence="2">
    <location>
        <position position="1"/>
    </location>
</feature>
<sequence>AQACAPGSAMTASPPNAVDIRLLPDSSVVAPFDAAALDLEGQAYGLLHLLRSRCALLGEGLLLEKPSEVEHLKFLRSTGAPAAEEHGSGSAGRPAKDADSAAAPIAAVPSTPEASGAAAGAEAAARAADDSAAAAAAAPVAPAAQSAGAEPQALGGRQIDPTARAEPWPPREPAERASAASQAPEGRQVDWGGQLGDARSLRGAHSAAAAPSAPAAQGAGAASQGPEGRAADPAEPWAPAGPAEGASADPQAPRQVDWSGQLGDARSIRGARPAAAAAARGRGAAPAVGAGGLAAAAAAWLKGGPAAAGRAAAAAAAPSPSPEAAAGGAASAKPLEAPPRAAEVPAEAAVPAEPVEVNPFEGISEEPARDAGRWPAGGGAEAAVHTPGAQWRVVYASGHIYGDVLVRKGADLASAEVAALCRGQLVEQAGPPTRAGGLVRMPVRLLARAHRGEAPRPAAGAAQDRDGWVTVDATEAGGPTFLEGPLPSSGAFRTLRVVSYNPMRMCGTRAEEFSTEFSNMAGFPIPAAVTLDDEYEAIGPFSAELEGVAGRLWRPLHSGALEFTFDLIATVHRQCCLVLTFAFARSMEVDLDSLLARAKGRKEGAAASADEAPNQKNKLCQMADDADEDLAKVEGALRGKDISSALSLRLKMACQRAQILRGLTASECISLVPPVDCCVVNAAKAAGRSYAEVAAVQELTAKLGSGLTKLLLEQAVIRISTHLGGRLKLGSAPVGHLEQMADAVAHRAAEAALLAHRSAGAGAGDHVQRAKDMDKAAAGKAPPKQCGAIWIADSWTCCLDAMGNGIGGAPGSTCCQSPVTGGVLICGAGSVCNPKSGLCFAPGSDMCGDVACAPGTECVAPGVCVLPNTTDGQKRCGAIFINEKWTCCTDAHGNGIGAAPGSTCCLSPRSGGVVACGAGSVCNPNSGLCFEPGSEVCGDVACAPGTVCAGYGVCLVPGMPGTELGGPEGSEGNSTSSEGNSTSLESNSTAE</sequence>
<accession>A0ABN9WHF4</accession>
<organism evidence="2 3">
    <name type="scientific">Prorocentrum cordatum</name>
    <dbReference type="NCBI Taxonomy" id="2364126"/>
    <lineage>
        <taxon>Eukaryota</taxon>
        <taxon>Sar</taxon>
        <taxon>Alveolata</taxon>
        <taxon>Dinophyceae</taxon>
        <taxon>Prorocentrales</taxon>
        <taxon>Prorocentraceae</taxon>
        <taxon>Prorocentrum</taxon>
    </lineage>
</organism>
<gene>
    <name evidence="2" type="ORF">PCOR1329_LOCUS66269</name>
</gene>
<proteinExistence type="predicted"/>
<feature type="compositionally biased region" description="Low complexity" evidence="1">
    <location>
        <begin position="970"/>
        <end position="991"/>
    </location>
</feature>
<feature type="region of interest" description="Disordered" evidence="1">
    <location>
        <begin position="964"/>
        <end position="991"/>
    </location>
</feature>
<comment type="caution">
    <text evidence="2">The sequence shown here is derived from an EMBL/GenBank/DDBJ whole genome shotgun (WGS) entry which is preliminary data.</text>
</comment>
<evidence type="ECO:0000256" key="1">
    <source>
        <dbReference type="SAM" id="MobiDB-lite"/>
    </source>
</evidence>
<feature type="compositionally biased region" description="Low complexity" evidence="1">
    <location>
        <begin position="176"/>
        <end position="185"/>
    </location>
</feature>
<feature type="region of interest" description="Disordered" evidence="1">
    <location>
        <begin position="143"/>
        <end position="260"/>
    </location>
</feature>
<dbReference type="EMBL" id="CAUYUJ010018526">
    <property type="protein sequence ID" value="CAK0884289.1"/>
    <property type="molecule type" value="Genomic_DNA"/>
</dbReference>
<name>A0ABN9WHF4_9DINO</name>
<feature type="region of interest" description="Disordered" evidence="1">
    <location>
        <begin position="318"/>
        <end position="353"/>
    </location>
</feature>
<protein>
    <submittedName>
        <fullName evidence="2">Uncharacterized protein</fullName>
    </submittedName>
</protein>
<dbReference type="Proteomes" id="UP001189429">
    <property type="component" value="Unassembled WGS sequence"/>
</dbReference>
<feature type="compositionally biased region" description="Low complexity" evidence="1">
    <location>
        <begin position="143"/>
        <end position="153"/>
    </location>
</feature>
<evidence type="ECO:0000313" key="3">
    <source>
        <dbReference type="Proteomes" id="UP001189429"/>
    </source>
</evidence>